<dbReference type="RefSeq" id="WP_092435843.1">
    <property type="nucleotide sequence ID" value="NZ_FMYP01000008.1"/>
</dbReference>
<accession>A0A1G6H7R0</accession>
<dbReference type="Pfam" id="PF00814">
    <property type="entry name" value="TsaD"/>
    <property type="match status" value="1"/>
</dbReference>
<dbReference type="OrthoDB" id="9784166at2"/>
<evidence type="ECO:0000259" key="1">
    <source>
        <dbReference type="Pfam" id="PF00814"/>
    </source>
</evidence>
<reference evidence="2 3" key="1">
    <citation type="submission" date="2016-09" db="EMBL/GenBank/DDBJ databases">
        <authorList>
            <person name="Capua I."/>
            <person name="De Benedictis P."/>
            <person name="Joannis T."/>
            <person name="Lombin L.H."/>
            <person name="Cattoli G."/>
        </authorList>
    </citation>
    <scope>NUCLEOTIDE SEQUENCE [LARGE SCALE GENOMIC DNA]</scope>
    <source>
        <strain evidence="2 3">A7P-90m</strain>
    </source>
</reference>
<dbReference type="GO" id="GO:0002949">
    <property type="term" value="P:tRNA threonylcarbamoyladenosine modification"/>
    <property type="evidence" value="ECO:0007669"/>
    <property type="project" value="InterPro"/>
</dbReference>
<dbReference type="CDD" id="cd24032">
    <property type="entry name" value="ASKHA_NBD_TsaB"/>
    <property type="match status" value="1"/>
</dbReference>
<feature type="domain" description="Gcp-like" evidence="1">
    <location>
        <begin position="36"/>
        <end position="143"/>
    </location>
</feature>
<dbReference type="AlphaFoldDB" id="A0A1G6H7R0"/>
<dbReference type="PANTHER" id="PTHR11735:SF11">
    <property type="entry name" value="TRNA THREONYLCARBAMOYLADENOSINE BIOSYNTHESIS PROTEIN TSAB"/>
    <property type="match status" value="1"/>
</dbReference>
<dbReference type="Gene3D" id="3.30.420.40">
    <property type="match status" value="2"/>
</dbReference>
<dbReference type="STRING" id="1640674.SAMN05216323_100810"/>
<dbReference type="Proteomes" id="UP000199452">
    <property type="component" value="Unassembled WGS sequence"/>
</dbReference>
<keyword evidence="3" id="KW-1185">Reference proteome</keyword>
<dbReference type="SUPFAM" id="SSF53067">
    <property type="entry name" value="Actin-like ATPase domain"/>
    <property type="match status" value="2"/>
</dbReference>
<evidence type="ECO:0000313" key="2">
    <source>
        <dbReference type="EMBL" id="SDB90292.1"/>
    </source>
</evidence>
<dbReference type="InterPro" id="IPR043129">
    <property type="entry name" value="ATPase_NBD"/>
</dbReference>
<protein>
    <submittedName>
        <fullName evidence="2">tRNA threonylcarbamoyladenosine biosynthesis protein TsaB</fullName>
    </submittedName>
</protein>
<dbReference type="NCBIfam" id="TIGR03725">
    <property type="entry name" value="T6A_YeaZ"/>
    <property type="match status" value="1"/>
</dbReference>
<name>A0A1G6H7R0_9BACT</name>
<gene>
    <name evidence="2" type="ORF">SAMN05216323_100810</name>
</gene>
<dbReference type="EMBL" id="FMYP01000008">
    <property type="protein sequence ID" value="SDB90292.1"/>
    <property type="molecule type" value="Genomic_DNA"/>
</dbReference>
<dbReference type="PANTHER" id="PTHR11735">
    <property type="entry name" value="TRNA N6-ADENOSINE THREONYLCARBAMOYLTRANSFERASE"/>
    <property type="match status" value="1"/>
</dbReference>
<proteinExistence type="predicted"/>
<organism evidence="2 3">
    <name type="scientific">Williamwhitmania taraxaci</name>
    <dbReference type="NCBI Taxonomy" id="1640674"/>
    <lineage>
        <taxon>Bacteria</taxon>
        <taxon>Pseudomonadati</taxon>
        <taxon>Bacteroidota</taxon>
        <taxon>Bacteroidia</taxon>
        <taxon>Bacteroidales</taxon>
        <taxon>Williamwhitmaniaceae</taxon>
        <taxon>Williamwhitmania</taxon>
    </lineage>
</organism>
<dbReference type="InterPro" id="IPR022496">
    <property type="entry name" value="T6A_TsaB"/>
</dbReference>
<evidence type="ECO:0000313" key="3">
    <source>
        <dbReference type="Proteomes" id="UP000199452"/>
    </source>
</evidence>
<sequence length="234" mass="25520">MALVLTIETSTDVCSAALSKDGQLLCYRENSEGFSHAALLAVFIDELLKEAAVTPKQLSAVCVGRGPGSYTGLRIGVSTAKGICYAAELPLIAVDSLLLMCYGAMEMAKTRLGDSNSFLLCPMIDARRMEVYSALYDETFQLVDPVKAVIIEPSSFASFLEKGKVVFFGNGAAKCKEFIDHPNAIFLEGNYASAKNLITPALDAFKNSDFVDVAYFEPFYLKDFVITTSKKKYF</sequence>
<dbReference type="InterPro" id="IPR000905">
    <property type="entry name" value="Gcp-like_dom"/>
</dbReference>
<dbReference type="GO" id="GO:0005829">
    <property type="term" value="C:cytosol"/>
    <property type="evidence" value="ECO:0007669"/>
    <property type="project" value="TreeGrafter"/>
</dbReference>